<dbReference type="EMBL" id="LXQE01000155">
    <property type="protein sequence ID" value="RCJ34524.1"/>
    <property type="molecule type" value="Genomic_DNA"/>
</dbReference>
<comment type="caution">
    <text evidence="1">The sequence shown here is derived from an EMBL/GenBank/DDBJ whole genome shotgun (WGS) entry which is preliminary data.</text>
</comment>
<organism evidence="1 2">
    <name type="scientific">Nostoc punctiforme NIES-2108</name>
    <dbReference type="NCBI Taxonomy" id="1356359"/>
    <lineage>
        <taxon>Bacteria</taxon>
        <taxon>Bacillati</taxon>
        <taxon>Cyanobacteriota</taxon>
        <taxon>Cyanophyceae</taxon>
        <taxon>Nostocales</taxon>
        <taxon>Nostocaceae</taxon>
        <taxon>Nostoc</taxon>
    </lineage>
</organism>
<evidence type="ECO:0000313" key="1">
    <source>
        <dbReference type="EMBL" id="RCJ34524.1"/>
    </source>
</evidence>
<evidence type="ECO:0000313" key="2">
    <source>
        <dbReference type="Proteomes" id="UP000252085"/>
    </source>
</evidence>
<dbReference type="AlphaFoldDB" id="A0A367RG37"/>
<reference evidence="1 2" key="1">
    <citation type="submission" date="2016-04" db="EMBL/GenBank/DDBJ databases">
        <authorList>
            <person name="Evans L.H."/>
            <person name="Alamgir A."/>
            <person name="Owens N."/>
            <person name="Weber N.D."/>
            <person name="Virtaneva K."/>
            <person name="Barbian K."/>
            <person name="Babar A."/>
            <person name="Rosenke K."/>
        </authorList>
    </citation>
    <scope>NUCLEOTIDE SEQUENCE [LARGE SCALE GENOMIC DNA]</scope>
    <source>
        <strain evidence="1">NIES-2108</strain>
    </source>
</reference>
<gene>
    <name evidence="1" type="ORF">A6769_21545</name>
</gene>
<proteinExistence type="predicted"/>
<accession>A0A367RG37</accession>
<protein>
    <submittedName>
        <fullName evidence="1">Uncharacterized protein</fullName>
    </submittedName>
</protein>
<sequence>MLSSLAIRDTKQRYQDFSIIVKITSIPFSSQMGAFNKIESEIEIPNLPKILISTGYSQERPLNLRFVQS</sequence>
<dbReference type="Proteomes" id="UP000252085">
    <property type="component" value="Unassembled WGS sequence"/>
</dbReference>
<name>A0A367RG37_NOSPU</name>